<evidence type="ECO:0000259" key="3">
    <source>
        <dbReference type="PROSITE" id="PS50048"/>
    </source>
</evidence>
<feature type="domain" description="Zn(2)-C6 fungal-type" evidence="3">
    <location>
        <begin position="44"/>
        <end position="74"/>
    </location>
</feature>
<reference evidence="4 5" key="1">
    <citation type="submission" date="2018-10" db="EMBL/GenBank/DDBJ databases">
        <title>Fifty Aureobasidium pullulans genomes reveal a recombining polyextremotolerant generalist.</title>
        <authorList>
            <person name="Gostincar C."/>
            <person name="Turk M."/>
            <person name="Zajc J."/>
            <person name="Gunde-Cimerman N."/>
        </authorList>
    </citation>
    <scope>NUCLEOTIDE SEQUENCE [LARGE SCALE GENOMIC DNA]</scope>
    <source>
        <strain evidence="4 5">EXF-11900</strain>
    </source>
</reference>
<dbReference type="SUPFAM" id="SSF57701">
    <property type="entry name" value="Zn2/Cys6 DNA-binding domain"/>
    <property type="match status" value="1"/>
</dbReference>
<dbReference type="InterPro" id="IPR036864">
    <property type="entry name" value="Zn2-C6_fun-type_DNA-bd_sf"/>
</dbReference>
<dbReference type="Proteomes" id="UP000304951">
    <property type="component" value="Unassembled WGS sequence"/>
</dbReference>
<protein>
    <recommendedName>
        <fullName evidence="3">Zn(2)-C6 fungal-type domain-containing protein</fullName>
    </recommendedName>
</protein>
<accession>A0A4S8SGH6</accession>
<proteinExistence type="predicted"/>
<gene>
    <name evidence="4" type="ORF">D6D28_05737</name>
</gene>
<dbReference type="GO" id="GO:0008270">
    <property type="term" value="F:zinc ion binding"/>
    <property type="evidence" value="ECO:0007669"/>
    <property type="project" value="InterPro"/>
</dbReference>
<dbReference type="GO" id="GO:0000981">
    <property type="term" value="F:DNA-binding transcription factor activity, RNA polymerase II-specific"/>
    <property type="evidence" value="ECO:0007669"/>
    <property type="project" value="InterPro"/>
</dbReference>
<evidence type="ECO:0000313" key="5">
    <source>
        <dbReference type="Proteomes" id="UP000304951"/>
    </source>
</evidence>
<dbReference type="PANTHER" id="PTHR37012">
    <property type="entry name" value="B-ZIP TRANSCRIPTION FACTOR (EUROFUNG)-RELATED"/>
    <property type="match status" value="1"/>
</dbReference>
<evidence type="ECO:0000313" key="4">
    <source>
        <dbReference type="EMBL" id="THV69651.1"/>
    </source>
</evidence>
<dbReference type="CDD" id="cd00067">
    <property type="entry name" value="GAL4"/>
    <property type="match status" value="1"/>
</dbReference>
<dbReference type="PROSITE" id="PS00463">
    <property type="entry name" value="ZN2_CY6_FUNGAL_1"/>
    <property type="match status" value="1"/>
</dbReference>
<dbReference type="Gene3D" id="4.10.240.10">
    <property type="entry name" value="Zn(2)-C6 fungal-type DNA-binding domain"/>
    <property type="match status" value="1"/>
</dbReference>
<sequence length="572" mass="63815">MLYNHRPMPQDRDKQRGKAIVVDGETPGHSGSQSSAPRKLTAVACVDCRKRKRKCNGERPSCSACQTRGLSCMYDVVEGATRTEDLKQKVVTLSSRVRNLELFINKLRYSTDNEASAILAQLRLGDTVDGILGVDMVEGLSEMSEVDQWKDQAIPTLKSVSTFGIGFARNPTGPSLLTSIPLYDSTRSERSTSVVTNSPGVVDGLGPETSQPRQEQIESPWARSLFTQVHAQHLLFEDDPYSGVQGAAHESFPILDGDAPNSVYLMGDHKRLWIDPTLSASTPGMPSGPGSAALERHTKILDRYRARRRLLNEARPGGDCVMITSHLFSTGGAFPPLSSPMNPQLLGMPEVTAPAWSIMSMYRNDDPDLMSVVYIDFILESKRLIASGIPPERLFGTVPDVEVLVNEAEFVGAPVLSQWTARLANSFGIQSLVCRMAVMYIQWYLMRWIILQTPETYLAIPDWYRPTPYQMFVPHPIYADFHVWPRLRDAVIQRIDLQCQPTYWYSEAATTIDCNWPGNVQDAMCYDGNRKLRLAPAFVKHILDLGNWTIGPVIRKHIPDACTVLQIKYGPM</sequence>
<dbReference type="PROSITE" id="PS50048">
    <property type="entry name" value="ZN2_CY6_FUNGAL_2"/>
    <property type="match status" value="1"/>
</dbReference>
<dbReference type="SMART" id="SM00066">
    <property type="entry name" value="GAL4"/>
    <property type="match status" value="1"/>
</dbReference>
<dbReference type="InterPro" id="IPR001138">
    <property type="entry name" value="Zn2Cys6_DnaBD"/>
</dbReference>
<name>A0A4S8SGH6_AURPU</name>
<feature type="region of interest" description="Disordered" evidence="2">
    <location>
        <begin position="190"/>
        <end position="212"/>
    </location>
</feature>
<dbReference type="AlphaFoldDB" id="A0A4S8SGH6"/>
<organism evidence="4 5">
    <name type="scientific">Aureobasidium pullulans</name>
    <name type="common">Black yeast</name>
    <name type="synonym">Pullularia pullulans</name>
    <dbReference type="NCBI Taxonomy" id="5580"/>
    <lineage>
        <taxon>Eukaryota</taxon>
        <taxon>Fungi</taxon>
        <taxon>Dikarya</taxon>
        <taxon>Ascomycota</taxon>
        <taxon>Pezizomycotina</taxon>
        <taxon>Dothideomycetes</taxon>
        <taxon>Dothideomycetidae</taxon>
        <taxon>Dothideales</taxon>
        <taxon>Saccotheciaceae</taxon>
        <taxon>Aureobasidium</taxon>
    </lineage>
</organism>
<keyword evidence="1" id="KW-0539">Nucleus</keyword>
<dbReference type="Pfam" id="PF00172">
    <property type="entry name" value="Zn_clus"/>
    <property type="match status" value="1"/>
</dbReference>
<comment type="caution">
    <text evidence="4">The sequence shown here is derived from an EMBL/GenBank/DDBJ whole genome shotgun (WGS) entry which is preliminary data.</text>
</comment>
<evidence type="ECO:0000256" key="1">
    <source>
        <dbReference type="ARBA" id="ARBA00023242"/>
    </source>
</evidence>
<dbReference type="PANTHER" id="PTHR37012:SF2">
    <property type="entry name" value="BZIP DOMAIN-CONTAINING PROTEIN-RELATED"/>
    <property type="match status" value="1"/>
</dbReference>
<dbReference type="EMBL" id="QZAF01000241">
    <property type="protein sequence ID" value="THV69651.1"/>
    <property type="molecule type" value="Genomic_DNA"/>
</dbReference>
<dbReference type="InterPro" id="IPR021833">
    <property type="entry name" value="DUF3425"/>
</dbReference>
<evidence type="ECO:0000256" key="2">
    <source>
        <dbReference type="SAM" id="MobiDB-lite"/>
    </source>
</evidence>
<dbReference type="Pfam" id="PF11905">
    <property type="entry name" value="DUF3425"/>
    <property type="match status" value="1"/>
</dbReference>